<sequence>MSSLPDLQSTQSITKFLRTSSDLEKIFELIKILLKDDHCVLPKKELFISQLLEQKLNNDTNSISTKANRKKQVSFYKEWQTWEVLSTILDRSSQDCSFEVIQSLKSIKYLELLDLCMGCAESRVTTSFLEFIDLLLQKNYLVTSKTNNVLGMYLRGFNKFISQISPIPYPQFKIFENLFNYLVNNGSVNVKFADRNVLSVKSHPIKEFVKFYKDNSQFLVEHYIANDLLNNLASLVANSELSDFVTRLINMFWENSISFEITNMDQFQLSTLVNHFNLFIEKLYSDENIKTIYTLLLRNLTEALIYHNFSVNTAIVSDTNGKIINTIISNDKLAVSIHQLVEINILETPKTKSVSLNSEFLESLYKAEIGKVLELEKVDFSVISEKTDEGLSAIVDSIDRKKLKTVNFQLLSKLMVMETDYAMSLKDCIEKYGTLVIILHFQGSQLLESSIFLPWFKFYTSNSYSFIQMLELFRKMAVVCKFQMGDFKLFQGQLFSRVRILSLTQLDKVLHSTFEAAINKSTSDYSRDSYFVLLWILLRYLSGPAYEKFINNQNHNAILLGFLKELVSSFKFLSNSEWYYKVVFQLLTIFSGDELENLSQDLEPKFINKALKVKNVSSVMVALRYIECFPNSVAVGKFNLSEVIEKIIKDAKKNDKTEIILIIFQRFFNVLALVENQEAIEKLVDIFIEKYIEDEISFWNVLDNQLLFEVPSVNHGLIKSISTRISKAKSVLNQNLLKAIQRIPIECYNRIEKVDLLDILSNLIFEDSLDFDTTNAGKLAICHLLSSPTHRSKIETDVKFLEKLFASGSEVANAEIVKHVVENHLKQYNDTASVIYLNSLVSWTDKCLKSTEAGKWVFVQNVILNDITNYYSFEEKFKALQQEYVLFCIGYLKECSLSWKSENSTKKASSKKSVKKGTIVDSEILEVVCRGLFNLEVPNDTALSISNIDLSILKDYNLQKLKTGLFSILPKVSKAMDFKFVAYYINLYLIISQDNIDDGDADAGKILGDLNDDVASLSVLKVLNDIEEVDFVMLYTYALQLLNNTNNNKVAIMGLLAIFLKSLKSRSSEFDKLDKTKLLSDTLTSFMEMLDNSCKFDENILSSMAIIMNYSMGDANFLLSQYSFELSLTILFKIIQMMLQSSSVLVYQKITKILGRILLLYRFRLRGRYHIIVSIYNSLLGYLAKDSMGGSLQDKIECAHLYSRALGNLVQPNDQAAKSITRGGGSNNNSSSNKELLTSNVNLIKKDMRPHLANMILQFVKYSLSLGFSNQVRDLVVNQGIFLILDTISASELSFVNANLDVSGRSYFKTVYEDYNKFGKWKE</sequence>
<evidence type="ECO:0000313" key="2">
    <source>
        <dbReference type="EMBL" id="GMM37854.1"/>
    </source>
</evidence>
<proteinExistence type="predicted"/>
<evidence type="ECO:0000259" key="1">
    <source>
        <dbReference type="Pfam" id="PF10441"/>
    </source>
</evidence>
<comment type="caution">
    <text evidence="2">The sequence shown here is derived from an EMBL/GenBank/DDBJ whole genome shotgun (WGS) entry which is preliminary data.</text>
</comment>
<accession>A0AAV5QSZ8</accession>
<dbReference type="GO" id="GO:0005730">
    <property type="term" value="C:nucleolus"/>
    <property type="evidence" value="ECO:0007669"/>
    <property type="project" value="TreeGrafter"/>
</dbReference>
<dbReference type="InterPro" id="IPR052609">
    <property type="entry name" value="Ribosome_Biogenesis_Reg"/>
</dbReference>
<gene>
    <name evidence="2" type="ORF">DASC09_051790</name>
</gene>
<evidence type="ECO:0000313" key="3">
    <source>
        <dbReference type="Proteomes" id="UP001360560"/>
    </source>
</evidence>
<feature type="domain" description="Nucleolar 27S pre-rRNA processing Urb2/Npa2 C-terminal" evidence="1">
    <location>
        <begin position="1112"/>
        <end position="1323"/>
    </location>
</feature>
<reference evidence="2 3" key="1">
    <citation type="journal article" date="2023" name="Elife">
        <title>Identification of key yeast species and microbe-microbe interactions impacting larval growth of Drosophila in the wild.</title>
        <authorList>
            <person name="Mure A."/>
            <person name="Sugiura Y."/>
            <person name="Maeda R."/>
            <person name="Honda K."/>
            <person name="Sakurai N."/>
            <person name="Takahashi Y."/>
            <person name="Watada M."/>
            <person name="Katoh T."/>
            <person name="Gotoh A."/>
            <person name="Gotoh Y."/>
            <person name="Taniguchi I."/>
            <person name="Nakamura K."/>
            <person name="Hayashi T."/>
            <person name="Katayama T."/>
            <person name="Uemura T."/>
            <person name="Hattori Y."/>
        </authorList>
    </citation>
    <scope>NUCLEOTIDE SEQUENCE [LARGE SCALE GENOMIC DNA]</scope>
    <source>
        <strain evidence="2 3">SC-9</strain>
    </source>
</reference>
<dbReference type="RefSeq" id="XP_064854850.1">
    <property type="nucleotide sequence ID" value="XM_064998778.1"/>
</dbReference>
<name>A0AAV5QSZ8_9ASCO</name>
<dbReference type="GeneID" id="90075829"/>
<dbReference type="PANTHER" id="PTHR15682:SF2">
    <property type="entry name" value="UNHEALTHY RIBOSOME BIOGENESIS PROTEIN 2 HOMOLOG"/>
    <property type="match status" value="1"/>
</dbReference>
<protein>
    <submittedName>
        <fullName evidence="2">Urb2 protein</fullName>
    </submittedName>
</protein>
<dbReference type="InterPro" id="IPR018849">
    <property type="entry name" value="Urb2/Npa2_C"/>
</dbReference>
<dbReference type="Proteomes" id="UP001360560">
    <property type="component" value="Unassembled WGS sequence"/>
</dbReference>
<dbReference type="EMBL" id="BTFZ01000012">
    <property type="protein sequence ID" value="GMM37854.1"/>
    <property type="molecule type" value="Genomic_DNA"/>
</dbReference>
<organism evidence="2 3">
    <name type="scientific">Saccharomycopsis crataegensis</name>
    <dbReference type="NCBI Taxonomy" id="43959"/>
    <lineage>
        <taxon>Eukaryota</taxon>
        <taxon>Fungi</taxon>
        <taxon>Dikarya</taxon>
        <taxon>Ascomycota</taxon>
        <taxon>Saccharomycotina</taxon>
        <taxon>Saccharomycetes</taxon>
        <taxon>Saccharomycopsidaceae</taxon>
        <taxon>Saccharomycopsis</taxon>
    </lineage>
</organism>
<dbReference type="PANTHER" id="PTHR15682">
    <property type="entry name" value="UNHEALTHY RIBOSOME BIOGENESIS PROTEIN 2 HOMOLOG"/>
    <property type="match status" value="1"/>
</dbReference>
<dbReference type="GO" id="GO:0042254">
    <property type="term" value="P:ribosome biogenesis"/>
    <property type="evidence" value="ECO:0007669"/>
    <property type="project" value="TreeGrafter"/>
</dbReference>
<keyword evidence="3" id="KW-1185">Reference proteome</keyword>
<dbReference type="Pfam" id="PF10441">
    <property type="entry name" value="Urb2"/>
    <property type="match status" value="1"/>
</dbReference>